<dbReference type="Proteomes" id="UP000289738">
    <property type="component" value="Chromosome B01"/>
</dbReference>
<dbReference type="SMART" id="SM00028">
    <property type="entry name" value="TPR"/>
    <property type="match status" value="2"/>
</dbReference>
<dbReference type="Pfam" id="PF07719">
    <property type="entry name" value="TPR_2"/>
    <property type="match status" value="1"/>
</dbReference>
<dbReference type="InterPro" id="IPR019734">
    <property type="entry name" value="TPR_rpt"/>
</dbReference>
<dbReference type="InterPro" id="IPR011990">
    <property type="entry name" value="TPR-like_helical_dom_sf"/>
</dbReference>
<name>A0A445AY59_ARAHY</name>
<reference evidence="5 6" key="1">
    <citation type="submission" date="2019-01" db="EMBL/GenBank/DDBJ databases">
        <title>Sequencing of cultivated peanut Arachis hypogaea provides insights into genome evolution and oil improvement.</title>
        <authorList>
            <person name="Chen X."/>
        </authorList>
    </citation>
    <scope>NUCLEOTIDE SEQUENCE [LARGE SCALE GENOMIC DNA]</scope>
    <source>
        <strain evidence="6">cv. Fuhuasheng</strain>
        <tissue evidence="5">Leaves</tissue>
    </source>
</reference>
<organism evidence="5 6">
    <name type="scientific">Arachis hypogaea</name>
    <name type="common">Peanut</name>
    <dbReference type="NCBI Taxonomy" id="3818"/>
    <lineage>
        <taxon>Eukaryota</taxon>
        <taxon>Viridiplantae</taxon>
        <taxon>Streptophyta</taxon>
        <taxon>Embryophyta</taxon>
        <taxon>Tracheophyta</taxon>
        <taxon>Spermatophyta</taxon>
        <taxon>Magnoliopsida</taxon>
        <taxon>eudicotyledons</taxon>
        <taxon>Gunneridae</taxon>
        <taxon>Pentapetalae</taxon>
        <taxon>rosids</taxon>
        <taxon>fabids</taxon>
        <taxon>Fabales</taxon>
        <taxon>Fabaceae</taxon>
        <taxon>Papilionoideae</taxon>
        <taxon>50 kb inversion clade</taxon>
        <taxon>dalbergioids sensu lato</taxon>
        <taxon>Dalbergieae</taxon>
        <taxon>Pterocarpus clade</taxon>
        <taxon>Arachis</taxon>
    </lineage>
</organism>
<proteinExistence type="predicted"/>
<feature type="region of interest" description="Disordered" evidence="4">
    <location>
        <begin position="215"/>
        <end position="238"/>
    </location>
</feature>
<keyword evidence="1" id="KW-0677">Repeat</keyword>
<sequence>MFAQCAGILLVQKEITQPQSKNPSTVSLHHRRKEWHTAASVALKVRHPSVYLASLVIQVFNPCSLSLIAAASSSSASVVFVCSGALPSPFVCRSRSRLRSAVVFVSVLRRSRSLGVHCSRSLAVCRSSLHSCASGSHVALLQILRPTCALHLAVELLSFVAAVSSLNPPLDNTPTQHQYSASNSATFDCYYNNQLESVAMDENEWYNNKVEQKRVVREEEKEETKKESRDKQGKEATEDIIQQEEHVTLTTLFVDSKYEETLSQYELALQVALNMSLSVEVRLICHANRAACYQKLTLEPDFLLTSKYIPGKYDSTVKECTQALELNPAYIKALARRGEAHDKLEHFEEAIADMKRILEIDPSNDQARKGICRLEPLAAEKREKMKEEMMDKFFVVFIFVF</sequence>
<dbReference type="InterPro" id="IPR052769">
    <property type="entry name" value="TPR_domain_protein"/>
</dbReference>
<comment type="caution">
    <text evidence="5">The sequence shown here is derived from an EMBL/GenBank/DDBJ whole genome shotgun (WGS) entry which is preliminary data.</text>
</comment>
<keyword evidence="6" id="KW-1185">Reference proteome</keyword>
<evidence type="ECO:0000256" key="2">
    <source>
        <dbReference type="ARBA" id="ARBA00022803"/>
    </source>
</evidence>
<evidence type="ECO:0000256" key="1">
    <source>
        <dbReference type="ARBA" id="ARBA00022737"/>
    </source>
</evidence>
<dbReference type="SUPFAM" id="SSF48452">
    <property type="entry name" value="TPR-like"/>
    <property type="match status" value="1"/>
</dbReference>
<evidence type="ECO:0000313" key="5">
    <source>
        <dbReference type="EMBL" id="RYR31382.1"/>
    </source>
</evidence>
<dbReference type="PANTHER" id="PTHR46014">
    <property type="entry name" value="TETRATRICOPEPTIDE REPEAT PROTEIN 1"/>
    <property type="match status" value="1"/>
</dbReference>
<dbReference type="PANTHER" id="PTHR46014:SF1">
    <property type="entry name" value="TETRATRICOPEPTIDE REPEAT PROTEIN 1"/>
    <property type="match status" value="1"/>
</dbReference>
<dbReference type="InterPro" id="IPR013105">
    <property type="entry name" value="TPR_2"/>
</dbReference>
<evidence type="ECO:0000256" key="4">
    <source>
        <dbReference type="SAM" id="MobiDB-lite"/>
    </source>
</evidence>
<dbReference type="PROSITE" id="PS50005">
    <property type="entry name" value="TPR"/>
    <property type="match status" value="1"/>
</dbReference>
<dbReference type="Gene3D" id="1.25.40.10">
    <property type="entry name" value="Tetratricopeptide repeat domain"/>
    <property type="match status" value="1"/>
</dbReference>
<protein>
    <submittedName>
        <fullName evidence="5">Uncharacterized protein</fullName>
    </submittedName>
</protein>
<evidence type="ECO:0000256" key="3">
    <source>
        <dbReference type="PROSITE-ProRule" id="PRU00339"/>
    </source>
</evidence>
<accession>A0A445AY59</accession>
<feature type="repeat" description="TPR" evidence="3">
    <location>
        <begin position="331"/>
        <end position="364"/>
    </location>
</feature>
<keyword evidence="2 3" id="KW-0802">TPR repeat</keyword>
<gene>
    <name evidence="5" type="ORF">Ahy_B01g056194</name>
</gene>
<dbReference type="EMBL" id="SDMP01000011">
    <property type="protein sequence ID" value="RYR31382.1"/>
    <property type="molecule type" value="Genomic_DNA"/>
</dbReference>
<dbReference type="AlphaFoldDB" id="A0A445AY59"/>
<evidence type="ECO:0000313" key="6">
    <source>
        <dbReference type="Proteomes" id="UP000289738"/>
    </source>
</evidence>